<evidence type="ECO:0000256" key="1">
    <source>
        <dbReference type="SAM" id="Phobius"/>
    </source>
</evidence>
<dbReference type="PANTHER" id="PTHR42993">
    <property type="entry name" value="MAOC-LIKE DEHYDRATASE DOMAIN-CONTAINING PROTEIN"/>
    <property type="match status" value="1"/>
</dbReference>
<dbReference type="InterPro" id="IPR039375">
    <property type="entry name" value="NodN-like"/>
</dbReference>
<feature type="transmembrane region" description="Helical" evidence="1">
    <location>
        <begin position="56"/>
        <end position="76"/>
    </location>
</feature>
<keyword evidence="1" id="KW-0472">Membrane</keyword>
<dbReference type="RefSeq" id="WP_337738098.1">
    <property type="nucleotide sequence ID" value="NZ_WISJ01000061.1"/>
</dbReference>
<dbReference type="Gene3D" id="3.10.129.10">
    <property type="entry name" value="Hotdog Thioesterase"/>
    <property type="match status" value="1"/>
</dbReference>
<name>A0A1X9RSH5_RHIML</name>
<dbReference type="InterPro" id="IPR029069">
    <property type="entry name" value="HotDog_dom_sf"/>
</dbReference>
<sequence>MHEISLSDVSSSVGQELGTSKWITIDQAMINLFADATHDHQFIHVDPNRTAAESPFGGTIAHGFLILALLSVMNFSGMPKIREQTMGINYGFDRVRFISPVRTGSRVRGRFVLSDCRLRRASMLMTAYNVTVEIENENKPALTANWIAFAQFNPKDRPKAG</sequence>
<dbReference type="EMBL" id="KX510279">
    <property type="protein sequence ID" value="ARQ83472.1"/>
    <property type="molecule type" value="Genomic_DNA"/>
</dbReference>
<evidence type="ECO:0000259" key="2">
    <source>
        <dbReference type="Pfam" id="PF01575"/>
    </source>
</evidence>
<organism evidence="3">
    <name type="scientific">Rhizobium meliloti</name>
    <name type="common">Ensifer meliloti</name>
    <name type="synonym">Sinorhizobium meliloti</name>
    <dbReference type="NCBI Taxonomy" id="382"/>
    <lineage>
        <taxon>Bacteria</taxon>
        <taxon>Pseudomonadati</taxon>
        <taxon>Pseudomonadota</taxon>
        <taxon>Alphaproteobacteria</taxon>
        <taxon>Hyphomicrobiales</taxon>
        <taxon>Rhizobiaceae</taxon>
        <taxon>Sinorhizobium/Ensifer group</taxon>
        <taxon>Sinorhizobium</taxon>
    </lineage>
</organism>
<dbReference type="Pfam" id="PF01575">
    <property type="entry name" value="MaoC_dehydratas"/>
    <property type="match status" value="1"/>
</dbReference>
<dbReference type="CDD" id="cd03450">
    <property type="entry name" value="NodN"/>
    <property type="match status" value="1"/>
</dbReference>
<dbReference type="AlphaFoldDB" id="A0A1X9RSH5"/>
<proteinExistence type="predicted"/>
<reference evidence="3" key="1">
    <citation type="submission" date="2016-07" db="EMBL/GenBank/DDBJ databases">
        <authorList>
            <person name="Alias-Villegas C."/>
            <person name="Espuny M.R."/>
        </authorList>
    </citation>
    <scope>NUCLEOTIDE SEQUENCE</scope>
    <source>
        <strain evidence="3">ORT12</strain>
    </source>
</reference>
<gene>
    <name evidence="3" type="primary">nodN</name>
</gene>
<dbReference type="PANTHER" id="PTHR42993:SF1">
    <property type="entry name" value="MAOC-LIKE DEHYDRATASE DOMAIN-CONTAINING PROTEIN"/>
    <property type="match status" value="1"/>
</dbReference>
<keyword evidence="1" id="KW-1133">Transmembrane helix</keyword>
<evidence type="ECO:0000313" key="3">
    <source>
        <dbReference type="EMBL" id="ARQ83472.1"/>
    </source>
</evidence>
<dbReference type="InterPro" id="IPR002539">
    <property type="entry name" value="MaoC-like_dom"/>
</dbReference>
<keyword evidence="1" id="KW-0812">Transmembrane</keyword>
<feature type="domain" description="MaoC-like" evidence="2">
    <location>
        <begin position="10"/>
        <end position="131"/>
    </location>
</feature>
<protein>
    <submittedName>
        <fullName evidence="3">NodN dehydratase</fullName>
    </submittedName>
</protein>
<dbReference type="SUPFAM" id="SSF54637">
    <property type="entry name" value="Thioesterase/thiol ester dehydrase-isomerase"/>
    <property type="match status" value="1"/>
</dbReference>
<accession>A0A1X9RSH5</accession>